<evidence type="ECO:0000256" key="1">
    <source>
        <dbReference type="SAM" id="Coils"/>
    </source>
</evidence>
<dbReference type="Proteomes" id="UP000182703">
    <property type="component" value="Chromosome"/>
</dbReference>
<accession>A0AAC9JQD9</accession>
<reference evidence="2 3" key="1">
    <citation type="submission" date="2016-11" db="EMBL/GenBank/DDBJ databases">
        <title>Complete genome sequence of the aerobically denitrifying bacterium Chelatococcus daeguensis TAD1.</title>
        <authorList>
            <person name="Yang Y."/>
            <person name="Huang S."/>
            <person name="Lin E."/>
        </authorList>
    </citation>
    <scope>NUCLEOTIDE SEQUENCE [LARGE SCALE GENOMIC DNA]</scope>
    <source>
        <strain evidence="2 3">TAD1</strain>
    </source>
</reference>
<evidence type="ECO:0008006" key="4">
    <source>
        <dbReference type="Google" id="ProtNLM"/>
    </source>
</evidence>
<protein>
    <recommendedName>
        <fullName evidence="4">DUF4164 family protein</fullName>
    </recommendedName>
</protein>
<dbReference type="EMBL" id="CP018095">
    <property type="protein sequence ID" value="APF38268.1"/>
    <property type="molecule type" value="Genomic_DNA"/>
</dbReference>
<keyword evidence="1" id="KW-0175">Coiled coil</keyword>
<dbReference type="KEGG" id="cdq:BOQ54_13825"/>
<dbReference type="AlphaFoldDB" id="A0AAC9JQD9"/>
<sequence length="95" mass="10433">MARSQAMLNAALERLEAAVSGLERAAARRLELEQRRGDLETELSLMQDDRARLAVELDGALARLERLEAAADDVSRRVERAMGAVRTVMGAESQP</sequence>
<dbReference type="InterPro" id="IPR025310">
    <property type="entry name" value="DUF4164"/>
</dbReference>
<keyword evidence="3" id="KW-1185">Reference proteome</keyword>
<proteinExistence type="predicted"/>
<dbReference type="SUPFAM" id="SSF57997">
    <property type="entry name" value="Tropomyosin"/>
    <property type="match status" value="1"/>
</dbReference>
<dbReference type="Pfam" id="PF13747">
    <property type="entry name" value="DUF4164"/>
    <property type="match status" value="1"/>
</dbReference>
<gene>
    <name evidence="2" type="ORF">BOQ54_13825</name>
</gene>
<evidence type="ECO:0000313" key="2">
    <source>
        <dbReference type="EMBL" id="APF38268.1"/>
    </source>
</evidence>
<organism evidence="2 3">
    <name type="scientific">Chelatococcus daeguensis</name>
    <dbReference type="NCBI Taxonomy" id="444444"/>
    <lineage>
        <taxon>Bacteria</taxon>
        <taxon>Pseudomonadati</taxon>
        <taxon>Pseudomonadota</taxon>
        <taxon>Alphaproteobacteria</taxon>
        <taxon>Hyphomicrobiales</taxon>
        <taxon>Chelatococcaceae</taxon>
        <taxon>Chelatococcus</taxon>
    </lineage>
</organism>
<name>A0AAC9JQD9_9HYPH</name>
<evidence type="ECO:0000313" key="3">
    <source>
        <dbReference type="Proteomes" id="UP000182703"/>
    </source>
</evidence>
<feature type="coiled-coil region" evidence="1">
    <location>
        <begin position="5"/>
        <end position="84"/>
    </location>
</feature>